<keyword evidence="3" id="KW-0808">Transferase</keyword>
<keyword evidence="3" id="KW-0328">Glycosyltransferase</keyword>
<accession>A0AAU8AMY9</accession>
<evidence type="ECO:0000259" key="2">
    <source>
        <dbReference type="Pfam" id="PF13439"/>
    </source>
</evidence>
<evidence type="ECO:0000259" key="1">
    <source>
        <dbReference type="Pfam" id="PF00534"/>
    </source>
</evidence>
<dbReference type="InterPro" id="IPR001296">
    <property type="entry name" value="Glyco_trans_1"/>
</dbReference>
<organism evidence="3">
    <name type="scientific">Alloyangia sp. H15</name>
    <dbReference type="NCBI Taxonomy" id="3029062"/>
    <lineage>
        <taxon>Bacteria</taxon>
        <taxon>Pseudomonadati</taxon>
        <taxon>Pseudomonadota</taxon>
        <taxon>Alphaproteobacteria</taxon>
        <taxon>Rhodobacterales</taxon>
        <taxon>Roseobacteraceae</taxon>
        <taxon>Alloyangia</taxon>
    </lineage>
</organism>
<name>A0AAU8AMY9_9RHOB</name>
<evidence type="ECO:0000313" key="3">
    <source>
        <dbReference type="EMBL" id="XCC96130.1"/>
    </source>
</evidence>
<sequence>MSAPPPGGTPGLPPLRVAQVIGTLDWGGTQELLVYLAERQQIERLALRVFVLSGPLETPYAARLEGAGVPVTYLKRGAGGLPGLVRRLAAGLRAHGVQLVHAHLRLANTVAPPAGRLAGVPVLGGLHLPPPGPGRRARLRGLAEAQSLRRAALGAIACAASVARENRARLGTLPIAVLPNPAPPPPPLAALELRRSTGRVPGGPVRFLSVGRLSPEKDVDTVLFAAARLAARGVHFRLSVVGDGTCRAELEARARALGLLGRVAFLGARRDVPDLLRLHDVYVSASRAEGLSIALLEAMSHALPVIATPAGSAFSVVDASVGRRVPPAAPEALACAMAELAADPALRAELGRSARARVLRSYRVEDWSAALRRLYRKAAEGDFNGVSIEAGALDEEVFRADPF</sequence>
<gene>
    <name evidence="3" type="ORF">PVT71_15640</name>
</gene>
<feature type="domain" description="Glycosyl transferase family 1" evidence="1">
    <location>
        <begin position="200"/>
        <end position="356"/>
    </location>
</feature>
<dbReference type="EMBL" id="CP123385">
    <property type="protein sequence ID" value="XCC96130.1"/>
    <property type="molecule type" value="Genomic_DNA"/>
</dbReference>
<dbReference type="PANTHER" id="PTHR12526">
    <property type="entry name" value="GLYCOSYLTRANSFERASE"/>
    <property type="match status" value="1"/>
</dbReference>
<proteinExistence type="predicted"/>
<protein>
    <submittedName>
        <fullName evidence="3">Glycosyltransferase</fullName>
        <ecNumber evidence="3">2.4.-.-</ecNumber>
    </submittedName>
</protein>
<dbReference type="PANTHER" id="PTHR12526:SF636">
    <property type="entry name" value="BLL3647 PROTEIN"/>
    <property type="match status" value="1"/>
</dbReference>
<dbReference type="Gene3D" id="3.40.50.2000">
    <property type="entry name" value="Glycogen Phosphorylase B"/>
    <property type="match status" value="2"/>
</dbReference>
<dbReference type="Pfam" id="PF00534">
    <property type="entry name" value="Glycos_transf_1"/>
    <property type="match status" value="1"/>
</dbReference>
<dbReference type="AlphaFoldDB" id="A0AAU8AMY9"/>
<dbReference type="Pfam" id="PF13439">
    <property type="entry name" value="Glyco_transf_4"/>
    <property type="match status" value="1"/>
</dbReference>
<dbReference type="SUPFAM" id="SSF53756">
    <property type="entry name" value="UDP-Glycosyltransferase/glycogen phosphorylase"/>
    <property type="match status" value="1"/>
</dbReference>
<dbReference type="RefSeq" id="WP_353474996.1">
    <property type="nucleotide sequence ID" value="NZ_CP123385.1"/>
</dbReference>
<dbReference type="GO" id="GO:0016757">
    <property type="term" value="F:glycosyltransferase activity"/>
    <property type="evidence" value="ECO:0007669"/>
    <property type="project" value="UniProtKB-KW"/>
</dbReference>
<dbReference type="EC" id="2.4.-.-" evidence="3"/>
<reference evidence="3" key="1">
    <citation type="submission" date="2023-02" db="EMBL/GenBank/DDBJ databases">
        <title>Description and genomic characterization of Salipiger bruguierae sp. nov., isolated from the sediment of mangrove plant Bruguiera sexangula.</title>
        <authorList>
            <person name="Long M."/>
        </authorList>
    </citation>
    <scope>NUCLEOTIDE SEQUENCE</scope>
    <source>
        <strain evidence="3">H15</strain>
    </source>
</reference>
<dbReference type="InterPro" id="IPR028098">
    <property type="entry name" value="Glyco_trans_4-like_N"/>
</dbReference>
<feature type="domain" description="Glycosyltransferase subfamily 4-like N-terminal" evidence="2">
    <location>
        <begin position="26"/>
        <end position="181"/>
    </location>
</feature>